<dbReference type="GO" id="GO:0016491">
    <property type="term" value="F:oxidoreductase activity"/>
    <property type="evidence" value="ECO:0007669"/>
    <property type="project" value="InterPro"/>
</dbReference>
<dbReference type="InterPro" id="IPR009799">
    <property type="entry name" value="EthD_dom"/>
</dbReference>
<dbReference type="AlphaFoldDB" id="A0A143H8T0"/>
<keyword evidence="3" id="KW-1185">Reference proteome</keyword>
<reference evidence="2 3" key="1">
    <citation type="journal article" date="2016" name="Genome Announc.">
        <title>Whole-Genome Sequence of Rummeliibacillus stabekisii Strain PP9 Isolated from Antarctic Soil.</title>
        <authorList>
            <person name="da Mota F.F."/>
            <person name="Vollu R.E."/>
            <person name="Jurelevicius D."/>
            <person name="Seldin L."/>
        </authorList>
    </citation>
    <scope>NUCLEOTIDE SEQUENCE [LARGE SCALE GENOMIC DNA]</scope>
    <source>
        <strain evidence="2 3">PP9</strain>
    </source>
</reference>
<dbReference type="KEGG" id="rst:ATY39_01200"/>
<proteinExistence type="predicted"/>
<feature type="domain" description="EthD" evidence="1">
    <location>
        <begin position="9"/>
        <end position="89"/>
    </location>
</feature>
<evidence type="ECO:0000313" key="2">
    <source>
        <dbReference type="EMBL" id="AMW98153.1"/>
    </source>
</evidence>
<dbReference type="STRING" id="241244.ATY39_01200"/>
<name>A0A143H8T0_9BACL</name>
<dbReference type="Gene3D" id="3.30.70.100">
    <property type="match status" value="1"/>
</dbReference>
<organism evidence="2 3">
    <name type="scientific">Rummeliibacillus stabekisii</name>
    <dbReference type="NCBI Taxonomy" id="241244"/>
    <lineage>
        <taxon>Bacteria</taxon>
        <taxon>Bacillati</taxon>
        <taxon>Bacillota</taxon>
        <taxon>Bacilli</taxon>
        <taxon>Bacillales</taxon>
        <taxon>Caryophanaceae</taxon>
        <taxon>Rummeliibacillus</taxon>
    </lineage>
</organism>
<dbReference type="Pfam" id="PF07110">
    <property type="entry name" value="EthD"/>
    <property type="match status" value="1"/>
</dbReference>
<dbReference type="EMBL" id="CP014806">
    <property type="protein sequence ID" value="AMW98153.1"/>
    <property type="molecule type" value="Genomic_DNA"/>
</dbReference>
<evidence type="ECO:0000259" key="1">
    <source>
        <dbReference type="Pfam" id="PF07110"/>
    </source>
</evidence>
<dbReference type="Proteomes" id="UP000076021">
    <property type="component" value="Chromosome"/>
</dbReference>
<dbReference type="NCBIfam" id="TIGR02118">
    <property type="entry name" value="EthD family reductase"/>
    <property type="match status" value="1"/>
</dbReference>
<gene>
    <name evidence="2" type="ORF">ATY39_01200</name>
</gene>
<dbReference type="InterPro" id="IPR011008">
    <property type="entry name" value="Dimeric_a/b-barrel"/>
</dbReference>
<protein>
    <submittedName>
        <fullName evidence="2">Ethyl tert-butyl ether degradation protein EthD</fullName>
    </submittedName>
</protein>
<reference evidence="3" key="2">
    <citation type="submission" date="2016-03" db="EMBL/GenBank/DDBJ databases">
        <authorList>
            <person name="Ploux O."/>
        </authorList>
    </citation>
    <scope>NUCLEOTIDE SEQUENCE [LARGE SCALE GENOMIC DNA]</scope>
    <source>
        <strain evidence="3">PP9</strain>
    </source>
</reference>
<dbReference type="OrthoDB" id="5294870at2"/>
<sequence length="102" mass="11412">MAKVVALYKQPKDKEKFDEHYFNVHGPVTAKIPGLREMKVTRFTKNVMAGGEPDLYLMCEMIYDSMEDLKSGMKSDEGKASGKDLMGFAGDLVTLMIGEEVE</sequence>
<dbReference type="SUPFAM" id="SSF54909">
    <property type="entry name" value="Dimeric alpha+beta barrel"/>
    <property type="match status" value="1"/>
</dbReference>
<evidence type="ECO:0000313" key="3">
    <source>
        <dbReference type="Proteomes" id="UP000076021"/>
    </source>
</evidence>
<accession>A0A143H8T0</accession>
<dbReference type="RefSeq" id="WP_066784641.1">
    <property type="nucleotide sequence ID" value="NZ_CP014806.1"/>
</dbReference>